<dbReference type="InterPro" id="IPR017850">
    <property type="entry name" value="Alkaline_phosphatase_core_sf"/>
</dbReference>
<evidence type="ECO:0008006" key="3">
    <source>
        <dbReference type="Google" id="ProtNLM"/>
    </source>
</evidence>
<organism evidence="1 2">
    <name type="scientific">Entotheonella factor</name>
    <dbReference type="NCBI Taxonomy" id="1429438"/>
    <lineage>
        <taxon>Bacteria</taxon>
        <taxon>Pseudomonadati</taxon>
        <taxon>Nitrospinota/Tectimicrobiota group</taxon>
        <taxon>Candidatus Tectimicrobiota</taxon>
        <taxon>Candidatus Entotheonellia</taxon>
        <taxon>Candidatus Entotheonellales</taxon>
        <taxon>Candidatus Entotheonellaceae</taxon>
        <taxon>Candidatus Entotheonella</taxon>
    </lineage>
</organism>
<keyword evidence="2" id="KW-1185">Reference proteome</keyword>
<dbReference type="PATRIC" id="fig|1429438.4.peg.868"/>
<evidence type="ECO:0000313" key="2">
    <source>
        <dbReference type="Proteomes" id="UP000019141"/>
    </source>
</evidence>
<dbReference type="Gene3D" id="3.40.720.10">
    <property type="entry name" value="Alkaline Phosphatase, subunit A"/>
    <property type="match status" value="1"/>
</dbReference>
<comment type="caution">
    <text evidence="1">The sequence shown here is derived from an EMBL/GenBank/DDBJ whole genome shotgun (WGS) entry which is preliminary data.</text>
</comment>
<dbReference type="SUPFAM" id="SSF53649">
    <property type="entry name" value="Alkaline phosphatase-like"/>
    <property type="match status" value="1"/>
</dbReference>
<dbReference type="PANTHER" id="PTHR10151:SF120">
    <property type="entry name" value="BIS(5'-ADENOSYL)-TRIPHOSPHATASE"/>
    <property type="match status" value="1"/>
</dbReference>
<gene>
    <name evidence="1" type="ORF">ETSY1_03570</name>
</gene>
<dbReference type="InterPro" id="IPR002591">
    <property type="entry name" value="Phosphodiest/P_Trfase"/>
</dbReference>
<accession>W4LXG2</accession>
<reference evidence="1 2" key="1">
    <citation type="journal article" date="2014" name="Nature">
        <title>An environmental bacterial taxon with a large and distinct metabolic repertoire.</title>
        <authorList>
            <person name="Wilson M.C."/>
            <person name="Mori T."/>
            <person name="Ruckert C."/>
            <person name="Uria A.R."/>
            <person name="Helf M.J."/>
            <person name="Takada K."/>
            <person name="Gernert C."/>
            <person name="Steffens U.A."/>
            <person name="Heycke N."/>
            <person name="Schmitt S."/>
            <person name="Rinke C."/>
            <person name="Helfrich E.J."/>
            <person name="Brachmann A.O."/>
            <person name="Gurgui C."/>
            <person name="Wakimoto T."/>
            <person name="Kracht M."/>
            <person name="Crusemann M."/>
            <person name="Hentschel U."/>
            <person name="Abe I."/>
            <person name="Matsunaga S."/>
            <person name="Kalinowski J."/>
            <person name="Takeyama H."/>
            <person name="Piel J."/>
        </authorList>
    </citation>
    <scope>NUCLEOTIDE SEQUENCE [LARGE SCALE GENOMIC DNA]</scope>
    <source>
        <strain evidence="2">TSY1</strain>
    </source>
</reference>
<dbReference type="PANTHER" id="PTHR10151">
    <property type="entry name" value="ECTONUCLEOTIDE PYROPHOSPHATASE/PHOSPHODIESTERASE"/>
    <property type="match status" value="1"/>
</dbReference>
<dbReference type="AlphaFoldDB" id="W4LXG2"/>
<proteinExistence type="predicted"/>
<sequence>MHPDFIKPRYGSHCFADIPSTLKYLLTGVGTPSLAPDILAPFDQAYDTVILFFIDAFGWRYIERYGEDYPFLRRLAQEGQIAKLTSQFPSTTMAHVTTIHTGLPVGQSGAYEWQYYEPVVDAMISPLLFSYAGTRKRDTLDANTFAPERLFPYPTFYQDLASYGVQSTILQHREYTPSTYSDVVFQGARIMPYSTLPEALANLQQCLAQQTGPAYYFLYFDKIDALSHQYGPSSPQAEAELDTFLTVMDRLFERKLRGRQRRTLFAMTADHGQIETDPEKTIYLNREARFNGLDTYLKTNRNGDWLVPGGSARDLFLYVKDEMLDEAHAFLVERLAGQAEVVNTQWLIDASYFGPPPISDLLLNRVGNLVILPYGHNTVWWYEKGKFEQNKYGLHGGLSRQEMEIPLCLYDFAA</sequence>
<dbReference type="Proteomes" id="UP000019141">
    <property type="component" value="Unassembled WGS sequence"/>
</dbReference>
<dbReference type="GO" id="GO:0016787">
    <property type="term" value="F:hydrolase activity"/>
    <property type="evidence" value="ECO:0007669"/>
    <property type="project" value="UniProtKB-ARBA"/>
</dbReference>
<dbReference type="HOGENOM" id="CLU_039939_1_0_7"/>
<dbReference type="Pfam" id="PF01663">
    <property type="entry name" value="Phosphodiest"/>
    <property type="match status" value="1"/>
</dbReference>
<protein>
    <recommendedName>
        <fullName evidence="3">Phosphodiesterase</fullName>
    </recommendedName>
</protein>
<name>W4LXG2_ENTF1</name>
<evidence type="ECO:0000313" key="1">
    <source>
        <dbReference type="EMBL" id="ETX02436.1"/>
    </source>
</evidence>
<dbReference type="EMBL" id="AZHW01000144">
    <property type="protein sequence ID" value="ETX02436.1"/>
    <property type="molecule type" value="Genomic_DNA"/>
</dbReference>